<sequence length="165" mass="19411">MADPVLSEQRSDEARPSQDRARYEDDTYAWALEQARLLRAGRLDAVDAEHVAEELESLGKSEFAKLRSGLRVLVMHMLKWDQQPEHRTASWIFSIREQRRRYEQVIRENPSLRPRRPAALAEAYEEARLWAANETHLQPEEFPGTCPYTWDDLLDRPFDFDSLKK</sequence>
<dbReference type="Pfam" id="PF01724">
    <property type="entry name" value="DUF29"/>
    <property type="match status" value="1"/>
</dbReference>
<dbReference type="Gene3D" id="1.20.1220.20">
    <property type="entry name" value="Uncharcterised protein PF01724"/>
    <property type="match status" value="1"/>
</dbReference>
<dbReference type="Proteomes" id="UP001055286">
    <property type="component" value="Unassembled WGS sequence"/>
</dbReference>
<gene>
    <name evidence="2" type="ORF">MPEAHAMD_5562</name>
</gene>
<reference evidence="2" key="2">
    <citation type="submission" date="2021-08" db="EMBL/GenBank/DDBJ databases">
        <authorList>
            <person name="Tani A."/>
            <person name="Ola A."/>
            <person name="Ogura Y."/>
            <person name="Katsura K."/>
            <person name="Hayashi T."/>
        </authorList>
    </citation>
    <scope>NUCLEOTIDE SEQUENCE</scope>
    <source>
        <strain evidence="2">JCM 32048</strain>
    </source>
</reference>
<evidence type="ECO:0000256" key="1">
    <source>
        <dbReference type="SAM" id="MobiDB-lite"/>
    </source>
</evidence>
<evidence type="ECO:0008006" key="4">
    <source>
        <dbReference type="Google" id="ProtNLM"/>
    </source>
</evidence>
<feature type="compositionally biased region" description="Basic and acidic residues" evidence="1">
    <location>
        <begin position="9"/>
        <end position="22"/>
    </location>
</feature>
<keyword evidence="3" id="KW-1185">Reference proteome</keyword>
<evidence type="ECO:0000313" key="3">
    <source>
        <dbReference type="Proteomes" id="UP001055286"/>
    </source>
</evidence>
<comment type="caution">
    <text evidence="2">The sequence shown here is derived from an EMBL/GenBank/DDBJ whole genome shotgun (WGS) entry which is preliminary data.</text>
</comment>
<name>A0AA37HGZ7_9HYPH</name>
<dbReference type="EMBL" id="BPQJ01000038">
    <property type="protein sequence ID" value="GJD65374.1"/>
    <property type="molecule type" value="Genomic_DNA"/>
</dbReference>
<protein>
    <recommendedName>
        <fullName evidence="4">DUF29 domain-containing protein</fullName>
    </recommendedName>
</protein>
<evidence type="ECO:0000313" key="2">
    <source>
        <dbReference type="EMBL" id="GJD65374.1"/>
    </source>
</evidence>
<feature type="region of interest" description="Disordered" evidence="1">
    <location>
        <begin position="1"/>
        <end position="22"/>
    </location>
</feature>
<dbReference type="RefSeq" id="WP_099900252.1">
    <property type="nucleotide sequence ID" value="NZ_BPQJ01000038.1"/>
</dbReference>
<dbReference type="InterPro" id="IPR002636">
    <property type="entry name" value="DUF29"/>
</dbReference>
<reference evidence="2" key="1">
    <citation type="journal article" date="2016" name="Front. Microbiol.">
        <title>Genome Sequence of the Piezophilic, Mesophilic Sulfate-Reducing Bacterium Desulfovibrio indicus J2T.</title>
        <authorList>
            <person name="Cao J."/>
            <person name="Maignien L."/>
            <person name="Shao Z."/>
            <person name="Alain K."/>
            <person name="Jebbar M."/>
        </authorList>
    </citation>
    <scope>NUCLEOTIDE SEQUENCE</scope>
    <source>
        <strain evidence="2">JCM 32048</strain>
    </source>
</reference>
<dbReference type="PANTHER" id="PTHR34235:SF4">
    <property type="entry name" value="SLR0291 PROTEIN"/>
    <property type="match status" value="1"/>
</dbReference>
<dbReference type="AlphaFoldDB" id="A0AA37HGZ7"/>
<proteinExistence type="predicted"/>
<dbReference type="PANTHER" id="PTHR34235">
    <property type="entry name" value="SLR1203 PROTEIN-RELATED"/>
    <property type="match status" value="1"/>
</dbReference>
<organism evidence="2 3">
    <name type="scientific">Methylobacterium frigidaeris</name>
    <dbReference type="NCBI Taxonomy" id="2038277"/>
    <lineage>
        <taxon>Bacteria</taxon>
        <taxon>Pseudomonadati</taxon>
        <taxon>Pseudomonadota</taxon>
        <taxon>Alphaproteobacteria</taxon>
        <taxon>Hyphomicrobiales</taxon>
        <taxon>Methylobacteriaceae</taxon>
        <taxon>Methylobacterium</taxon>
    </lineage>
</organism>
<accession>A0AA37HGZ7</accession>